<organism evidence="2 3">
    <name type="scientific">Fusarium euwallaceae</name>
    <dbReference type="NCBI Taxonomy" id="1147111"/>
    <lineage>
        <taxon>Eukaryota</taxon>
        <taxon>Fungi</taxon>
        <taxon>Dikarya</taxon>
        <taxon>Ascomycota</taxon>
        <taxon>Pezizomycotina</taxon>
        <taxon>Sordariomycetes</taxon>
        <taxon>Hypocreomycetidae</taxon>
        <taxon>Hypocreales</taxon>
        <taxon>Nectriaceae</taxon>
        <taxon>Fusarium</taxon>
        <taxon>Fusarium solani species complex</taxon>
    </lineage>
</organism>
<accession>A0A430LLI7</accession>
<evidence type="ECO:0000313" key="2">
    <source>
        <dbReference type="EMBL" id="RTE76564.1"/>
    </source>
</evidence>
<gene>
    <name evidence="2" type="ORF">BHE90_008988</name>
</gene>
<keyword evidence="3" id="KW-1185">Reference proteome</keyword>
<dbReference type="AlphaFoldDB" id="A0A430LLI7"/>
<evidence type="ECO:0000256" key="1">
    <source>
        <dbReference type="SAM" id="MobiDB-lite"/>
    </source>
</evidence>
<protein>
    <submittedName>
        <fullName evidence="2">Uncharacterized protein</fullName>
    </submittedName>
</protein>
<dbReference type="EMBL" id="MIKF01000149">
    <property type="protein sequence ID" value="RTE76564.1"/>
    <property type="molecule type" value="Genomic_DNA"/>
</dbReference>
<reference evidence="2 3" key="1">
    <citation type="submission" date="2017-06" db="EMBL/GenBank/DDBJ databases">
        <title>Comparative genomic analysis of Ambrosia Fusariam Clade fungi.</title>
        <authorList>
            <person name="Stajich J.E."/>
            <person name="Carrillo J."/>
            <person name="Kijimoto T."/>
            <person name="Eskalen A."/>
            <person name="O'Donnell K."/>
            <person name="Kasson M."/>
        </authorList>
    </citation>
    <scope>NUCLEOTIDE SEQUENCE [LARGE SCALE GENOMIC DNA]</scope>
    <source>
        <strain evidence="2 3">UCR1854</strain>
    </source>
</reference>
<comment type="caution">
    <text evidence="2">The sequence shown here is derived from an EMBL/GenBank/DDBJ whole genome shotgun (WGS) entry which is preliminary data.</text>
</comment>
<sequence>MMKNTNTGLPVQFAQFLIPSSLACFSEQRTSVHMHPHDPEIANTSHLGKLPHDPFPRLKGPEHMHFSGRLALARSTSYPIPQEKRLCSHIALAQRHSFDEDYDNATR</sequence>
<proteinExistence type="predicted"/>
<name>A0A430LLI7_9HYPO</name>
<evidence type="ECO:0000313" key="3">
    <source>
        <dbReference type="Proteomes" id="UP000287124"/>
    </source>
</evidence>
<dbReference type="Proteomes" id="UP000287124">
    <property type="component" value="Unassembled WGS sequence"/>
</dbReference>
<feature type="region of interest" description="Disordered" evidence="1">
    <location>
        <begin position="35"/>
        <end position="54"/>
    </location>
</feature>
<dbReference type="PROSITE" id="PS51257">
    <property type="entry name" value="PROKAR_LIPOPROTEIN"/>
    <property type="match status" value="1"/>
</dbReference>